<gene>
    <name evidence="3" type="primary">rpiA</name>
    <name evidence="4" type="ORF">A1353_14485</name>
</gene>
<comment type="similarity">
    <text evidence="3">Belongs to the ribose 5-phosphate isomerase family.</text>
</comment>
<comment type="caution">
    <text evidence="4">The sequence shown here is derived from an EMBL/GenBank/DDBJ whole genome shotgun (WGS) entry which is preliminary data.</text>
</comment>
<reference evidence="4 5" key="1">
    <citation type="submission" date="2016-03" db="EMBL/GenBank/DDBJ databases">
        <authorList>
            <person name="Ploux O."/>
        </authorList>
    </citation>
    <scope>NUCLEOTIDE SEQUENCE [LARGE SCALE GENOMIC DNA]</scope>
    <source>
        <strain evidence="4 5">R-45371</strain>
    </source>
</reference>
<dbReference type="PANTHER" id="PTHR11934:SF0">
    <property type="entry name" value="RIBOSE-5-PHOSPHATE ISOMERASE"/>
    <property type="match status" value="1"/>
</dbReference>
<dbReference type="RefSeq" id="WP_064036909.1">
    <property type="nucleotide sequence ID" value="NZ_LUUH01000056.1"/>
</dbReference>
<dbReference type="UniPathway" id="UPA00115">
    <property type="reaction ID" value="UER00412"/>
</dbReference>
<dbReference type="GO" id="GO:0005829">
    <property type="term" value="C:cytosol"/>
    <property type="evidence" value="ECO:0007669"/>
    <property type="project" value="TreeGrafter"/>
</dbReference>
<feature type="binding site" evidence="3">
    <location>
        <begin position="83"/>
        <end position="86"/>
    </location>
    <ligand>
        <name>substrate</name>
    </ligand>
</feature>
<dbReference type="InterPro" id="IPR037171">
    <property type="entry name" value="NagB/RpiA_transferase-like"/>
</dbReference>
<feature type="binding site" evidence="3">
    <location>
        <position position="123"/>
    </location>
    <ligand>
        <name>substrate</name>
    </ligand>
</feature>
<organism evidence="4 5">
    <name type="scientific">Methylomonas methanica</name>
    <dbReference type="NCBI Taxonomy" id="421"/>
    <lineage>
        <taxon>Bacteria</taxon>
        <taxon>Pseudomonadati</taxon>
        <taxon>Pseudomonadota</taxon>
        <taxon>Gammaproteobacteria</taxon>
        <taxon>Methylococcales</taxon>
        <taxon>Methylococcaceae</taxon>
        <taxon>Methylomonas</taxon>
    </lineage>
</organism>
<feature type="active site" description="Proton acceptor" evidence="3">
    <location>
        <position position="105"/>
    </location>
</feature>
<dbReference type="Pfam" id="PF06026">
    <property type="entry name" value="Rib_5-P_isom_A"/>
    <property type="match status" value="1"/>
</dbReference>
<dbReference type="GO" id="GO:0006014">
    <property type="term" value="P:D-ribose metabolic process"/>
    <property type="evidence" value="ECO:0007669"/>
    <property type="project" value="TreeGrafter"/>
</dbReference>
<dbReference type="Proteomes" id="UP000077763">
    <property type="component" value="Unassembled WGS sequence"/>
</dbReference>
<evidence type="ECO:0000256" key="3">
    <source>
        <dbReference type="HAMAP-Rule" id="MF_00170"/>
    </source>
</evidence>
<dbReference type="Gene3D" id="3.30.70.260">
    <property type="match status" value="1"/>
</dbReference>
<name>A0A177MCQ7_METMH</name>
<accession>A0A177MCQ7</accession>
<dbReference type="PANTHER" id="PTHR11934">
    <property type="entry name" value="RIBOSE-5-PHOSPHATE ISOMERASE"/>
    <property type="match status" value="1"/>
</dbReference>
<evidence type="ECO:0000256" key="1">
    <source>
        <dbReference type="ARBA" id="ARBA00001713"/>
    </source>
</evidence>
<comment type="subunit">
    <text evidence="3">Homodimer.</text>
</comment>
<feature type="binding site" evidence="3">
    <location>
        <begin position="96"/>
        <end position="99"/>
    </location>
    <ligand>
        <name>substrate</name>
    </ligand>
</feature>
<dbReference type="GO" id="GO:0004751">
    <property type="term" value="F:ribose-5-phosphate isomerase activity"/>
    <property type="evidence" value="ECO:0007669"/>
    <property type="project" value="UniProtKB-UniRule"/>
</dbReference>
<evidence type="ECO:0000313" key="5">
    <source>
        <dbReference type="Proteomes" id="UP000077763"/>
    </source>
</evidence>
<dbReference type="NCBIfam" id="NF001924">
    <property type="entry name" value="PRK00702.1"/>
    <property type="match status" value="1"/>
</dbReference>
<dbReference type="NCBIfam" id="TIGR00021">
    <property type="entry name" value="rpiA"/>
    <property type="match status" value="1"/>
</dbReference>
<dbReference type="AlphaFoldDB" id="A0A177MCQ7"/>
<dbReference type="CDD" id="cd01398">
    <property type="entry name" value="RPI_A"/>
    <property type="match status" value="1"/>
</dbReference>
<evidence type="ECO:0000256" key="2">
    <source>
        <dbReference type="ARBA" id="ARBA00023235"/>
    </source>
</evidence>
<evidence type="ECO:0000313" key="4">
    <source>
        <dbReference type="EMBL" id="OAI03518.1"/>
    </source>
</evidence>
<comment type="pathway">
    <text evidence="3">Carbohydrate degradation; pentose phosphate pathway; D-ribose 5-phosphate from D-ribulose 5-phosphate (non-oxidative stage): step 1/1.</text>
</comment>
<comment type="catalytic activity">
    <reaction evidence="1 3">
        <text>aldehydo-D-ribose 5-phosphate = D-ribulose 5-phosphate</text>
        <dbReference type="Rhea" id="RHEA:14657"/>
        <dbReference type="ChEBI" id="CHEBI:58121"/>
        <dbReference type="ChEBI" id="CHEBI:58273"/>
        <dbReference type="EC" id="5.3.1.6"/>
    </reaction>
</comment>
<dbReference type="EC" id="5.3.1.6" evidence="3"/>
<keyword evidence="2 3" id="KW-0413">Isomerase</keyword>
<dbReference type="GO" id="GO:0009052">
    <property type="term" value="P:pentose-phosphate shunt, non-oxidative branch"/>
    <property type="evidence" value="ECO:0007669"/>
    <property type="project" value="UniProtKB-UniRule"/>
</dbReference>
<feature type="binding site" evidence="3">
    <location>
        <begin position="28"/>
        <end position="31"/>
    </location>
    <ligand>
        <name>substrate</name>
    </ligand>
</feature>
<dbReference type="InterPro" id="IPR020672">
    <property type="entry name" value="Ribose5P_isomerase_typA_subgr"/>
</dbReference>
<comment type="function">
    <text evidence="3">Catalyzes the reversible conversion of ribose-5-phosphate to ribulose 5-phosphate.</text>
</comment>
<dbReference type="SUPFAM" id="SSF100950">
    <property type="entry name" value="NagB/RpiA/CoA transferase-like"/>
    <property type="match status" value="1"/>
</dbReference>
<dbReference type="SUPFAM" id="SSF75445">
    <property type="entry name" value="D-ribose-5-phosphate isomerase (RpiA), lid domain"/>
    <property type="match status" value="1"/>
</dbReference>
<protein>
    <recommendedName>
        <fullName evidence="3">Ribose-5-phosphate isomerase A</fullName>
        <ecNumber evidence="3">5.3.1.6</ecNumber>
    </recommendedName>
    <alternativeName>
        <fullName evidence="3">Phosphoriboisomerase A</fullName>
        <shortName evidence="3">PRI</shortName>
    </alternativeName>
</protein>
<dbReference type="EMBL" id="LUUH01000056">
    <property type="protein sequence ID" value="OAI03518.1"/>
    <property type="molecule type" value="Genomic_DNA"/>
</dbReference>
<dbReference type="Gene3D" id="3.40.50.1360">
    <property type="match status" value="1"/>
</dbReference>
<proteinExistence type="inferred from homology"/>
<sequence length="225" mass="24174">MTQDELKKQVAQAALQYLKNVPIIGMGTGSTVTHLINLLADCDFKRDIEGAVSSSAKTTEHLQSIGIRVIDLNQSGDLDIYVDGADEVTPHKKMLKGGGGALTREKIIAGASKKFVCIVDESKCVDVMGKFPLPVEVLPLSRSFVARQLAKLGGQPELRMNKDTGVSYLTDNACEILDVHNLSILDPVELEKTINNIPGVITNGLFAIRAADVVLVGKGSEVITY</sequence>
<dbReference type="HAMAP" id="MF_00170">
    <property type="entry name" value="Rib_5P_isom_A"/>
    <property type="match status" value="1"/>
</dbReference>
<dbReference type="InterPro" id="IPR004788">
    <property type="entry name" value="Ribose5P_isomerase_type_A"/>
</dbReference>
<dbReference type="FunFam" id="3.40.50.1360:FF:000001">
    <property type="entry name" value="Ribose-5-phosphate isomerase A"/>
    <property type="match status" value="1"/>
</dbReference>